<dbReference type="GO" id="GO:0004148">
    <property type="term" value="F:dihydrolipoyl dehydrogenase (NADH) activity"/>
    <property type="evidence" value="ECO:0007669"/>
    <property type="project" value="UniProtKB-EC"/>
</dbReference>
<evidence type="ECO:0000256" key="5">
    <source>
        <dbReference type="ARBA" id="ARBA00022490"/>
    </source>
</evidence>
<feature type="disulfide bond" description="Redox-active" evidence="15">
    <location>
        <begin position="40"/>
        <end position="45"/>
    </location>
</feature>
<dbReference type="InterPro" id="IPR016156">
    <property type="entry name" value="FAD/NAD-linked_Rdtase_dimer_sf"/>
</dbReference>
<keyword evidence="5" id="KW-0963">Cytoplasm</keyword>
<feature type="domain" description="Pyridine nucleotide-disulphide oxidoreductase dimerisation" evidence="17">
    <location>
        <begin position="343"/>
        <end position="451"/>
    </location>
</feature>
<comment type="similarity">
    <text evidence="2 16">Belongs to the class-I pyridine nucleotide-disulfide oxidoreductase family.</text>
</comment>
<evidence type="ECO:0000313" key="19">
    <source>
        <dbReference type="EMBL" id="BAV94927.1"/>
    </source>
</evidence>
<dbReference type="Pfam" id="PF02852">
    <property type="entry name" value="Pyr_redox_dim"/>
    <property type="match status" value="1"/>
</dbReference>
<feature type="binding site" evidence="14">
    <location>
        <position position="268"/>
    </location>
    <ligand>
        <name>NAD(+)</name>
        <dbReference type="ChEBI" id="CHEBI:57540"/>
    </ligand>
</feature>
<evidence type="ECO:0000256" key="14">
    <source>
        <dbReference type="PIRSR" id="PIRSR000350-3"/>
    </source>
</evidence>
<feature type="binding site" evidence="14">
    <location>
        <position position="201"/>
    </location>
    <ligand>
        <name>NAD(+)</name>
        <dbReference type="ChEBI" id="CHEBI:57540"/>
    </ligand>
</feature>
<evidence type="ECO:0000256" key="11">
    <source>
        <dbReference type="ARBA" id="ARBA00023284"/>
    </source>
</evidence>
<proteinExistence type="inferred from homology"/>
<evidence type="ECO:0000256" key="10">
    <source>
        <dbReference type="ARBA" id="ARBA00023157"/>
    </source>
</evidence>
<dbReference type="GO" id="GO:0005737">
    <property type="term" value="C:cytoplasm"/>
    <property type="evidence" value="ECO:0007669"/>
    <property type="project" value="UniProtKB-SubCell"/>
</dbReference>
<feature type="active site" description="Proton acceptor" evidence="13">
    <location>
        <position position="441"/>
    </location>
</feature>
<dbReference type="EC" id="1.8.1.4" evidence="3 16"/>
<dbReference type="Gene3D" id="3.30.390.30">
    <property type="match status" value="1"/>
</dbReference>
<keyword evidence="14" id="KW-0547">Nucleotide-binding</keyword>
<dbReference type="Proteomes" id="UP000243197">
    <property type="component" value="Chromosome"/>
</dbReference>
<dbReference type="PROSITE" id="PS00076">
    <property type="entry name" value="PYRIDINE_REDOX_1"/>
    <property type="match status" value="1"/>
</dbReference>
<comment type="cofactor">
    <cofactor evidence="14 16">
        <name>FAD</name>
        <dbReference type="ChEBI" id="CHEBI:57692"/>
    </cofactor>
    <text evidence="14 16">Binds 1 FAD per subunit.</text>
</comment>
<evidence type="ECO:0000256" key="12">
    <source>
        <dbReference type="ARBA" id="ARBA00049187"/>
    </source>
</evidence>
<dbReference type="GO" id="GO:0006103">
    <property type="term" value="P:2-oxoglutarate metabolic process"/>
    <property type="evidence" value="ECO:0007669"/>
    <property type="project" value="TreeGrafter"/>
</dbReference>
<name>A0A1J1DYF6_9FLAO</name>
<dbReference type="EMBL" id="AP014564">
    <property type="protein sequence ID" value="BAV94927.1"/>
    <property type="molecule type" value="Genomic_DNA"/>
</dbReference>
<evidence type="ECO:0000256" key="9">
    <source>
        <dbReference type="ARBA" id="ARBA00023027"/>
    </source>
</evidence>
<comment type="miscellaneous">
    <text evidence="16">The active site is a redox-active disulfide bond.</text>
</comment>
<evidence type="ECO:0000256" key="3">
    <source>
        <dbReference type="ARBA" id="ARBA00012608"/>
    </source>
</evidence>
<organism evidence="19 20">
    <name type="scientific">Ichthyobacterium seriolicida</name>
    <dbReference type="NCBI Taxonomy" id="242600"/>
    <lineage>
        <taxon>Bacteria</taxon>
        <taxon>Pseudomonadati</taxon>
        <taxon>Bacteroidota</taxon>
        <taxon>Flavobacteriia</taxon>
        <taxon>Flavobacteriales</taxon>
        <taxon>Ichthyobacteriaceae</taxon>
        <taxon>Ichthyobacterium</taxon>
    </lineage>
</organism>
<accession>A0A1J1DYF6</accession>
<evidence type="ECO:0000259" key="18">
    <source>
        <dbReference type="Pfam" id="PF07992"/>
    </source>
</evidence>
<evidence type="ECO:0000256" key="6">
    <source>
        <dbReference type="ARBA" id="ARBA00022630"/>
    </source>
</evidence>
<dbReference type="Gene3D" id="3.50.50.60">
    <property type="entry name" value="FAD/NAD(P)-binding domain"/>
    <property type="match status" value="2"/>
</dbReference>
<evidence type="ECO:0000256" key="4">
    <source>
        <dbReference type="ARBA" id="ARBA00016961"/>
    </source>
</evidence>
<evidence type="ECO:0000259" key="17">
    <source>
        <dbReference type="Pfam" id="PF02852"/>
    </source>
</evidence>
<dbReference type="RefSeq" id="WP_096686297.1">
    <property type="nucleotide sequence ID" value="NZ_AP014564.1"/>
</dbReference>
<evidence type="ECO:0000256" key="7">
    <source>
        <dbReference type="ARBA" id="ARBA00022827"/>
    </source>
</evidence>
<dbReference type="GO" id="GO:0050660">
    <property type="term" value="F:flavin adenine dinucleotide binding"/>
    <property type="evidence" value="ECO:0007669"/>
    <property type="project" value="InterPro"/>
</dbReference>
<feature type="binding site" evidence="14">
    <location>
        <position position="308"/>
    </location>
    <ligand>
        <name>FAD</name>
        <dbReference type="ChEBI" id="CHEBI:57692"/>
    </ligand>
</feature>
<keyword evidence="9 14" id="KW-0520">NAD</keyword>
<evidence type="ECO:0000256" key="2">
    <source>
        <dbReference type="ARBA" id="ARBA00007532"/>
    </source>
</evidence>
<reference evidence="19 20" key="1">
    <citation type="submission" date="2014-03" db="EMBL/GenBank/DDBJ databases">
        <title>complete genome sequence of Flavobacteriaceae bacterium JBKA-6.</title>
        <authorList>
            <person name="Takano T."/>
            <person name="Nakamura Y."/>
            <person name="Takuma S."/>
            <person name="Yasuike M."/>
            <person name="Matsuyama T."/>
            <person name="Sakai T."/>
            <person name="Fujiwara A."/>
            <person name="Kimoto K."/>
            <person name="Fukuda Y."/>
            <person name="Kondo H."/>
            <person name="Hirono I."/>
            <person name="Nakayasu C."/>
        </authorList>
    </citation>
    <scope>NUCLEOTIDE SEQUENCE [LARGE SCALE GENOMIC DNA]</scope>
    <source>
        <strain evidence="19 20">JBKA-6</strain>
    </source>
</reference>
<protein>
    <recommendedName>
        <fullName evidence="4 16">Dihydrolipoyl dehydrogenase</fullName>
        <ecNumber evidence="3 16">1.8.1.4</ecNumber>
    </recommendedName>
</protein>
<keyword evidence="10" id="KW-1015">Disulfide bond</keyword>
<dbReference type="Pfam" id="PF07992">
    <property type="entry name" value="Pyr_redox_2"/>
    <property type="match status" value="1"/>
</dbReference>
<dbReference type="PRINTS" id="PR00368">
    <property type="entry name" value="FADPNR"/>
</dbReference>
<dbReference type="SUPFAM" id="SSF51905">
    <property type="entry name" value="FAD/NAD(P)-binding domain"/>
    <property type="match status" value="1"/>
</dbReference>
<keyword evidence="6 16" id="KW-0285">Flavoprotein</keyword>
<sequence>MDFDIVIIGSGPGGYVAAIRAAQLNFKVALIERESLGGICLNWGCIPTKALLRSAQILEYLNNAQEYGLKADTLDKDFSQVIGRSRKVAENMNKGIQFLMKKNNVTVIEGTAKVRPSKKVEVLDEKGNITEYTAKHIIIATGARSRELPNLPQDGEKVFGYREALSLKKQPKRMVVVGSGAIGVEFAYFYKTMGTEVTIVEYMPKIVPLEDEDVSNHLEEVLRKKGIDIMNNSLVESVDTSGKTVKVFIKTPEGEKTIEADAVLSAVGIKSNIEDIGLEDVGIAVDRDKILVDDFYETNISGYYAIGDVVKDLALAHVASAEGITCVEKIAGIDVEAIDYKNIPSCIYCIPEVSSVGMTERQARELGYELKVGKFPFSASGKATAYGSKYGFIKVIYDAKYGELLGCHMIGDNVTEMISGAVVARKLESTGHEILKSVFPHPTMSEAIMEATAAAYGEVIHL</sequence>
<dbReference type="InterPro" id="IPR050151">
    <property type="entry name" value="Class-I_Pyr_Nuc-Dis_Oxidored"/>
</dbReference>
<dbReference type="InterPro" id="IPR036188">
    <property type="entry name" value="FAD/NAD-bd_sf"/>
</dbReference>
<dbReference type="InterPro" id="IPR023753">
    <property type="entry name" value="FAD/NAD-binding_dom"/>
</dbReference>
<evidence type="ECO:0000256" key="16">
    <source>
        <dbReference type="RuleBase" id="RU003692"/>
    </source>
</evidence>
<dbReference type="NCBIfam" id="TIGR01350">
    <property type="entry name" value="lipoamide_DH"/>
    <property type="match status" value="1"/>
</dbReference>
<gene>
    <name evidence="19" type="ORF">JBKA6_0914</name>
</gene>
<dbReference type="PANTHER" id="PTHR22912:SF217">
    <property type="entry name" value="DIHYDROLIPOYL DEHYDROGENASE"/>
    <property type="match status" value="1"/>
</dbReference>
<evidence type="ECO:0000313" key="20">
    <source>
        <dbReference type="Proteomes" id="UP000243197"/>
    </source>
</evidence>
<dbReference type="AlphaFoldDB" id="A0A1J1DYF6"/>
<dbReference type="InterPro" id="IPR004099">
    <property type="entry name" value="Pyr_nucl-diS_OxRdtase_dimer"/>
</dbReference>
<dbReference type="PANTHER" id="PTHR22912">
    <property type="entry name" value="DISULFIDE OXIDOREDUCTASE"/>
    <property type="match status" value="1"/>
</dbReference>
<comment type="catalytic activity">
    <reaction evidence="12 16">
        <text>N(6)-[(R)-dihydrolipoyl]-L-lysyl-[protein] + NAD(+) = N(6)-[(R)-lipoyl]-L-lysyl-[protein] + NADH + H(+)</text>
        <dbReference type="Rhea" id="RHEA:15045"/>
        <dbReference type="Rhea" id="RHEA-COMP:10474"/>
        <dbReference type="Rhea" id="RHEA-COMP:10475"/>
        <dbReference type="ChEBI" id="CHEBI:15378"/>
        <dbReference type="ChEBI" id="CHEBI:57540"/>
        <dbReference type="ChEBI" id="CHEBI:57945"/>
        <dbReference type="ChEBI" id="CHEBI:83099"/>
        <dbReference type="ChEBI" id="CHEBI:83100"/>
        <dbReference type="EC" id="1.8.1.4"/>
    </reaction>
</comment>
<evidence type="ECO:0000256" key="8">
    <source>
        <dbReference type="ARBA" id="ARBA00023002"/>
    </source>
</evidence>
<evidence type="ECO:0000256" key="13">
    <source>
        <dbReference type="PIRSR" id="PIRSR000350-2"/>
    </source>
</evidence>
<dbReference type="InterPro" id="IPR001100">
    <property type="entry name" value="Pyr_nuc-diS_OxRdtase"/>
</dbReference>
<dbReference type="FunFam" id="3.30.390.30:FF:000001">
    <property type="entry name" value="Dihydrolipoyl dehydrogenase"/>
    <property type="match status" value="1"/>
</dbReference>
<keyword evidence="20" id="KW-1185">Reference proteome</keyword>
<feature type="binding site" evidence="14">
    <location>
        <position position="49"/>
    </location>
    <ligand>
        <name>FAD</name>
        <dbReference type="ChEBI" id="CHEBI:57692"/>
    </ligand>
</feature>
<dbReference type="InterPro" id="IPR006258">
    <property type="entry name" value="Lipoamide_DH"/>
</dbReference>
<dbReference type="SUPFAM" id="SSF55424">
    <property type="entry name" value="FAD/NAD-linked reductases, dimerisation (C-terminal) domain"/>
    <property type="match status" value="1"/>
</dbReference>
<feature type="domain" description="FAD/NAD(P)-binding" evidence="18">
    <location>
        <begin position="3"/>
        <end position="323"/>
    </location>
</feature>
<dbReference type="PIRSF" id="PIRSF000350">
    <property type="entry name" value="Mercury_reductase_MerA"/>
    <property type="match status" value="1"/>
</dbReference>
<dbReference type="PRINTS" id="PR00411">
    <property type="entry name" value="PNDRDTASEI"/>
</dbReference>
<dbReference type="InterPro" id="IPR012999">
    <property type="entry name" value="Pyr_OxRdtase_I_AS"/>
</dbReference>
<dbReference type="KEGG" id="ise:JBKA6_0914"/>
<evidence type="ECO:0000256" key="15">
    <source>
        <dbReference type="PIRSR" id="PIRSR000350-4"/>
    </source>
</evidence>
<dbReference type="OrthoDB" id="9800167at2"/>
<keyword evidence="11 16" id="KW-0676">Redox-active center</keyword>
<evidence type="ECO:0000256" key="1">
    <source>
        <dbReference type="ARBA" id="ARBA00004496"/>
    </source>
</evidence>
<keyword evidence="7 14" id="KW-0274">FAD</keyword>
<keyword evidence="8 16" id="KW-0560">Oxidoreductase</keyword>
<feature type="binding site" evidence="14">
    <location>
        <begin position="178"/>
        <end position="185"/>
    </location>
    <ligand>
        <name>NAD(+)</name>
        <dbReference type="ChEBI" id="CHEBI:57540"/>
    </ligand>
</feature>
<comment type="subcellular location">
    <subcellularLocation>
        <location evidence="1">Cytoplasm</location>
    </subcellularLocation>
</comment>